<dbReference type="PANTHER" id="PTHR42713">
    <property type="entry name" value="HISTIDINE KINASE-RELATED"/>
    <property type="match status" value="1"/>
</dbReference>
<evidence type="ECO:0000256" key="7">
    <source>
        <dbReference type="ARBA" id="ARBA00023125"/>
    </source>
</evidence>
<dbReference type="SMART" id="SM00448">
    <property type="entry name" value="REC"/>
    <property type="match status" value="1"/>
</dbReference>
<dbReference type="PRINTS" id="PR00032">
    <property type="entry name" value="HTHARAC"/>
</dbReference>
<evidence type="ECO:0000256" key="5">
    <source>
        <dbReference type="ARBA" id="ARBA00023012"/>
    </source>
</evidence>
<evidence type="ECO:0000256" key="2">
    <source>
        <dbReference type="ARBA" id="ARBA00018672"/>
    </source>
</evidence>
<evidence type="ECO:0000259" key="11">
    <source>
        <dbReference type="PROSITE" id="PS01124"/>
    </source>
</evidence>
<dbReference type="Gene3D" id="3.40.50.2300">
    <property type="match status" value="1"/>
</dbReference>
<keyword evidence="8" id="KW-0804">Transcription</keyword>
<dbReference type="InterPro" id="IPR020449">
    <property type="entry name" value="Tscrpt_reg_AraC-type_HTH"/>
</dbReference>
<dbReference type="InterPro" id="IPR001789">
    <property type="entry name" value="Sig_transdc_resp-reg_receiver"/>
</dbReference>
<gene>
    <name evidence="13" type="ORF">KTH90_24180</name>
</gene>
<evidence type="ECO:0000256" key="3">
    <source>
        <dbReference type="ARBA" id="ARBA00022490"/>
    </source>
</evidence>
<dbReference type="RefSeq" id="WP_158355603.1">
    <property type="nucleotide sequence ID" value="NZ_JAHQCX010000029.1"/>
</dbReference>
<evidence type="ECO:0000259" key="12">
    <source>
        <dbReference type="PROSITE" id="PS50110"/>
    </source>
</evidence>
<organism evidence="13 14">
    <name type="scientific">Diplocloster modestus</name>
    <dbReference type="NCBI Taxonomy" id="2850322"/>
    <lineage>
        <taxon>Bacteria</taxon>
        <taxon>Bacillati</taxon>
        <taxon>Bacillota</taxon>
        <taxon>Clostridia</taxon>
        <taxon>Lachnospirales</taxon>
        <taxon>Lachnospiraceae</taxon>
        <taxon>Diplocloster</taxon>
    </lineage>
</organism>
<dbReference type="CDD" id="cd17536">
    <property type="entry name" value="REC_YesN-like"/>
    <property type="match status" value="1"/>
</dbReference>
<dbReference type="InterPro" id="IPR018060">
    <property type="entry name" value="HTH_AraC"/>
</dbReference>
<proteinExistence type="predicted"/>
<keyword evidence="3" id="KW-0963">Cytoplasm</keyword>
<dbReference type="SUPFAM" id="SSF52172">
    <property type="entry name" value="CheY-like"/>
    <property type="match status" value="1"/>
</dbReference>
<reference evidence="13 14" key="1">
    <citation type="submission" date="2021-06" db="EMBL/GenBank/DDBJ databases">
        <title>Description of novel taxa of the family Lachnospiraceae.</title>
        <authorList>
            <person name="Chaplin A.V."/>
            <person name="Sokolova S.R."/>
            <person name="Pikina A.P."/>
            <person name="Korzhanova M."/>
            <person name="Belova V."/>
            <person name="Korostin D."/>
            <person name="Efimov B.A."/>
        </authorList>
    </citation>
    <scope>NUCLEOTIDE SEQUENCE [LARGE SCALE GENOMIC DNA]</scope>
    <source>
        <strain evidence="13 14">ASD4241</strain>
    </source>
</reference>
<feature type="modified residue" description="4-aspartylphosphate" evidence="10">
    <location>
        <position position="59"/>
    </location>
</feature>
<evidence type="ECO:0000313" key="14">
    <source>
        <dbReference type="Proteomes" id="UP001314681"/>
    </source>
</evidence>
<evidence type="ECO:0000256" key="4">
    <source>
        <dbReference type="ARBA" id="ARBA00022553"/>
    </source>
</evidence>
<dbReference type="Pfam" id="PF12833">
    <property type="entry name" value="HTH_18"/>
    <property type="match status" value="1"/>
</dbReference>
<dbReference type="PANTHER" id="PTHR42713:SF3">
    <property type="entry name" value="TRANSCRIPTIONAL REGULATORY PROTEIN HPTR"/>
    <property type="match status" value="1"/>
</dbReference>
<comment type="subcellular location">
    <subcellularLocation>
        <location evidence="1">Cytoplasm</location>
    </subcellularLocation>
</comment>
<feature type="domain" description="Response regulatory" evidence="12">
    <location>
        <begin position="7"/>
        <end position="124"/>
    </location>
</feature>
<dbReference type="Pfam" id="PF00072">
    <property type="entry name" value="Response_reg"/>
    <property type="match status" value="1"/>
</dbReference>
<dbReference type="PROSITE" id="PS01124">
    <property type="entry name" value="HTH_ARAC_FAMILY_2"/>
    <property type="match status" value="1"/>
</dbReference>
<feature type="domain" description="HTH araC/xylS-type" evidence="11">
    <location>
        <begin position="412"/>
        <end position="511"/>
    </location>
</feature>
<evidence type="ECO:0000256" key="10">
    <source>
        <dbReference type="PROSITE-ProRule" id="PRU00169"/>
    </source>
</evidence>
<sequence>MNKDMISIMIVDDEPIFIEEIKRLYDFEANGFDLVSEASNGKDALEIFDRYKPQIVISDIDMPIMDGITLGKIIRSKNIRTELLYLTVYDETEYIKSALRLSASDYILKFELSEQILEDKMYKLKQQILQRKKTEASLLQNLVLTMYQNNIPGKIDGIPLVDENIIHQKFLFLVLELIQPLALITATHVNYNNEIGLVTDFIKKVNSNNNLFYMGNSRYLLPFDPPKSLSEQKYFNILSTITNNLKQYLETYHIKYALYILPKPTDLMEFQKIYYSNTHIFDIKYFVEDVKIFSFSQHYLKGMDKTIQASLDEKASVLKKSIESKDIDKIYSYHNDIMGELKKTRNVKTLIGYFQSFYYYLENLSHQFAFDIPVPGNCYHIDDVSIWLLKTILNITNELGCLHIDCLSNTIQITIAYINRNFSKTDMTIDVIAEQTYLSAGRLNKLFKSETGITIYKYLKETRLNNAKHLLSTTTLPVYEISEKCGYSSSQYFSQVFYETFNMTPNTYRKSK</sequence>
<keyword evidence="7" id="KW-0238">DNA-binding</keyword>
<dbReference type="Gene3D" id="1.10.10.60">
    <property type="entry name" value="Homeodomain-like"/>
    <property type="match status" value="2"/>
</dbReference>
<keyword evidence="14" id="KW-1185">Reference proteome</keyword>
<name>A0ABS6KF00_9FIRM</name>
<dbReference type="InterPro" id="IPR051552">
    <property type="entry name" value="HptR"/>
</dbReference>
<keyword evidence="6" id="KW-0805">Transcription regulation</keyword>
<accession>A0ABS6KF00</accession>
<evidence type="ECO:0000256" key="8">
    <source>
        <dbReference type="ARBA" id="ARBA00023163"/>
    </source>
</evidence>
<dbReference type="InterPro" id="IPR009057">
    <property type="entry name" value="Homeodomain-like_sf"/>
</dbReference>
<dbReference type="InterPro" id="IPR011006">
    <property type="entry name" value="CheY-like_superfamily"/>
</dbReference>
<comment type="caution">
    <text evidence="13">The sequence shown here is derived from an EMBL/GenBank/DDBJ whole genome shotgun (WGS) entry which is preliminary data.</text>
</comment>
<dbReference type="PROSITE" id="PS50110">
    <property type="entry name" value="RESPONSE_REGULATORY"/>
    <property type="match status" value="1"/>
</dbReference>
<dbReference type="SMART" id="SM00342">
    <property type="entry name" value="HTH_ARAC"/>
    <property type="match status" value="1"/>
</dbReference>
<evidence type="ECO:0000313" key="13">
    <source>
        <dbReference type="EMBL" id="MBU9729093.1"/>
    </source>
</evidence>
<evidence type="ECO:0000256" key="9">
    <source>
        <dbReference type="ARBA" id="ARBA00024867"/>
    </source>
</evidence>
<dbReference type="EMBL" id="JAHQCX010000029">
    <property type="protein sequence ID" value="MBU9729093.1"/>
    <property type="molecule type" value="Genomic_DNA"/>
</dbReference>
<dbReference type="SUPFAM" id="SSF46689">
    <property type="entry name" value="Homeodomain-like"/>
    <property type="match status" value="1"/>
</dbReference>
<comment type="function">
    <text evidence="9">May play the central regulatory role in sporulation. It may be an element of the effector pathway responsible for the activation of sporulation genes in response to nutritional stress. Spo0A may act in concert with spo0H (a sigma factor) to control the expression of some genes that are critical to the sporulation process.</text>
</comment>
<keyword evidence="5" id="KW-0902">Two-component regulatory system</keyword>
<evidence type="ECO:0000256" key="1">
    <source>
        <dbReference type="ARBA" id="ARBA00004496"/>
    </source>
</evidence>
<dbReference type="Proteomes" id="UP001314681">
    <property type="component" value="Unassembled WGS sequence"/>
</dbReference>
<protein>
    <recommendedName>
        <fullName evidence="2">Stage 0 sporulation protein A homolog</fullName>
    </recommendedName>
</protein>
<evidence type="ECO:0000256" key="6">
    <source>
        <dbReference type="ARBA" id="ARBA00023015"/>
    </source>
</evidence>
<keyword evidence="4 10" id="KW-0597">Phosphoprotein</keyword>